<evidence type="ECO:0000313" key="4">
    <source>
        <dbReference type="Proteomes" id="UP001152888"/>
    </source>
</evidence>
<evidence type="ECO:0000256" key="1">
    <source>
        <dbReference type="SAM" id="MobiDB-lite"/>
    </source>
</evidence>
<name>A0A9P0PVK8_ACAOB</name>
<dbReference type="AlphaFoldDB" id="A0A9P0PVK8"/>
<dbReference type="Pfam" id="PF13842">
    <property type="entry name" value="zf-Tnp_2"/>
    <property type="match status" value="1"/>
</dbReference>
<accession>A0A9P0PVK8</accession>
<organism evidence="3 4">
    <name type="scientific">Acanthoscelides obtectus</name>
    <name type="common">Bean weevil</name>
    <name type="synonym">Bruchus obtectus</name>
    <dbReference type="NCBI Taxonomy" id="200917"/>
    <lineage>
        <taxon>Eukaryota</taxon>
        <taxon>Metazoa</taxon>
        <taxon>Ecdysozoa</taxon>
        <taxon>Arthropoda</taxon>
        <taxon>Hexapoda</taxon>
        <taxon>Insecta</taxon>
        <taxon>Pterygota</taxon>
        <taxon>Neoptera</taxon>
        <taxon>Endopterygota</taxon>
        <taxon>Coleoptera</taxon>
        <taxon>Polyphaga</taxon>
        <taxon>Cucujiformia</taxon>
        <taxon>Chrysomeloidea</taxon>
        <taxon>Chrysomelidae</taxon>
        <taxon>Bruchinae</taxon>
        <taxon>Bruchini</taxon>
        <taxon>Acanthoscelides</taxon>
    </lineage>
</organism>
<reference evidence="3" key="1">
    <citation type="submission" date="2022-03" db="EMBL/GenBank/DDBJ databases">
        <authorList>
            <person name="Sayadi A."/>
        </authorList>
    </citation>
    <scope>NUCLEOTIDE SEQUENCE</scope>
</reference>
<evidence type="ECO:0000313" key="3">
    <source>
        <dbReference type="EMBL" id="CAH1999936.1"/>
    </source>
</evidence>
<dbReference type="Proteomes" id="UP001152888">
    <property type="component" value="Unassembled WGS sequence"/>
</dbReference>
<feature type="compositionally biased region" description="Basic and acidic residues" evidence="1">
    <location>
        <begin position="89"/>
        <end position="99"/>
    </location>
</feature>
<dbReference type="EMBL" id="CAKOFQ010007384">
    <property type="protein sequence ID" value="CAH1999936.1"/>
    <property type="molecule type" value="Genomic_DNA"/>
</dbReference>
<feature type="compositionally biased region" description="Polar residues" evidence="1">
    <location>
        <begin position="72"/>
        <end position="87"/>
    </location>
</feature>
<dbReference type="OrthoDB" id="6740508at2759"/>
<feature type="domain" description="PiggyBac transposable element-derived protein 4 C-terminal zinc-finger" evidence="2">
    <location>
        <begin position="96"/>
        <end position="140"/>
    </location>
</feature>
<dbReference type="InterPro" id="IPR032718">
    <property type="entry name" value="PGBD4_Znf_C"/>
</dbReference>
<gene>
    <name evidence="3" type="ORF">ACAOBT_LOCUS25260</name>
</gene>
<dbReference type="PANTHER" id="PTHR46599:SF3">
    <property type="entry name" value="PIGGYBAC TRANSPOSABLE ELEMENT-DERIVED PROTEIN 4"/>
    <property type="match status" value="1"/>
</dbReference>
<proteinExistence type="predicted"/>
<comment type="caution">
    <text evidence="3">The sequence shown here is derived from an EMBL/GenBank/DDBJ whole genome shotgun (WGS) entry which is preliminary data.</text>
</comment>
<sequence length="144" mass="16919">MSGIDLQDQMQSYYPSHRKTIRWYKKVGLHICEMMLHNSYMLYNKYSGQKMSLLDYRESVIEALLPDIPDSAIQNQTSGKEPSTQHLPSKCEARSENNRRQRKRCRCCSKRGVRKDAMYFCKSCPDLPGLCLEPCFKEFHENLK</sequence>
<protein>
    <recommendedName>
        <fullName evidence="2">PiggyBac transposable element-derived protein 4 C-terminal zinc-finger domain-containing protein</fullName>
    </recommendedName>
</protein>
<evidence type="ECO:0000259" key="2">
    <source>
        <dbReference type="Pfam" id="PF13842"/>
    </source>
</evidence>
<dbReference type="PANTHER" id="PTHR46599">
    <property type="entry name" value="PIGGYBAC TRANSPOSABLE ELEMENT-DERIVED PROTEIN 4"/>
    <property type="match status" value="1"/>
</dbReference>
<feature type="region of interest" description="Disordered" evidence="1">
    <location>
        <begin position="71"/>
        <end position="99"/>
    </location>
</feature>
<keyword evidence="4" id="KW-1185">Reference proteome</keyword>